<dbReference type="GO" id="GO:0016757">
    <property type="term" value="F:glycosyltransferase activity"/>
    <property type="evidence" value="ECO:0007669"/>
    <property type="project" value="InterPro"/>
</dbReference>
<dbReference type="Gene3D" id="3.40.50.2000">
    <property type="entry name" value="Glycogen Phosphorylase B"/>
    <property type="match status" value="2"/>
</dbReference>
<evidence type="ECO:0000313" key="3">
    <source>
        <dbReference type="Proteomes" id="UP000306855"/>
    </source>
</evidence>
<organism evidence="2 3">
    <name type="scientific">Ligilactobacillus murinus</name>
    <dbReference type="NCBI Taxonomy" id="1622"/>
    <lineage>
        <taxon>Bacteria</taxon>
        <taxon>Bacillati</taxon>
        <taxon>Bacillota</taxon>
        <taxon>Bacilli</taxon>
        <taxon>Lactobacillales</taxon>
        <taxon>Lactobacillaceae</taxon>
        <taxon>Ligilactobacillus</taxon>
    </lineage>
</organism>
<dbReference type="Pfam" id="PF00534">
    <property type="entry name" value="Glycos_transf_1"/>
    <property type="match status" value="1"/>
</dbReference>
<dbReference type="InterPro" id="IPR001296">
    <property type="entry name" value="Glyco_trans_1"/>
</dbReference>
<dbReference type="PANTHER" id="PTHR12526">
    <property type="entry name" value="GLYCOSYLTRANSFERASE"/>
    <property type="match status" value="1"/>
</dbReference>
<dbReference type="AlphaFoldDB" id="A0A4S2EPB7"/>
<dbReference type="SUPFAM" id="SSF53756">
    <property type="entry name" value="UDP-Glycosyltransferase/glycogen phosphorylase"/>
    <property type="match status" value="1"/>
</dbReference>
<proteinExistence type="predicted"/>
<gene>
    <name evidence="2" type="ORF">E5340_02835</name>
</gene>
<evidence type="ECO:0000313" key="2">
    <source>
        <dbReference type="EMBL" id="TGY56493.1"/>
    </source>
</evidence>
<sequence>MFLKITVMSFNDPKDKRTWSGTTSNMYEALKRNGFEVDTLTLKNWFTRFYIRGTMFYLNRIKKKGVANFETTKFGAKYWGKRADKLIHDQDKKSNYYFCPAGASIIAFAQSKVKFVDLPDATYALMNDYYYAGVDKQSADCGDKIDRLALQKSAKIILPSQWTYESVQNDYDQPEVKLSLILFGANMPEVKITPKTLMGKEINILLVGVEWKRKGVDIALDVVTKLNEHSLAGYHYTLTIVGLDKPSDFTQSDVIFKGRLDKNDPVELSNLQAEYEKADLFLLPTQAEAAGIVFAEAAMYALPVFTYDTGGVSQYVLNEKTGYTLPTSATSTDFVQQIEGLVTDTTNYHNMSKAARTYYDTTLNWDAWADSVKSFLKS</sequence>
<comment type="caution">
    <text evidence="2">The sequence shown here is derived from an EMBL/GenBank/DDBJ whole genome shotgun (WGS) entry which is preliminary data.</text>
</comment>
<keyword evidence="2" id="KW-0808">Transferase</keyword>
<evidence type="ECO:0000259" key="1">
    <source>
        <dbReference type="Pfam" id="PF00534"/>
    </source>
</evidence>
<dbReference type="CDD" id="cd03801">
    <property type="entry name" value="GT4_PimA-like"/>
    <property type="match status" value="1"/>
</dbReference>
<dbReference type="PANTHER" id="PTHR12526:SF637">
    <property type="entry name" value="GLYCOSYLTRANSFERASE EPSF-RELATED"/>
    <property type="match status" value="1"/>
</dbReference>
<protein>
    <submittedName>
        <fullName evidence="2">Glycosyltransferase</fullName>
    </submittedName>
</protein>
<accession>A0A4S2EPB7</accession>
<name>A0A4S2EPB7_9LACO</name>
<feature type="domain" description="Glycosyl transferase family 1" evidence="1">
    <location>
        <begin position="199"/>
        <end position="356"/>
    </location>
</feature>
<dbReference type="EMBL" id="SRYK01000008">
    <property type="protein sequence ID" value="TGY56493.1"/>
    <property type="molecule type" value="Genomic_DNA"/>
</dbReference>
<reference evidence="2 3" key="1">
    <citation type="submission" date="2019-04" db="EMBL/GenBank/DDBJ databases">
        <title>Microbes associate with the intestines of laboratory mice.</title>
        <authorList>
            <person name="Navarre W."/>
            <person name="Wong E."/>
            <person name="Huang K."/>
            <person name="Tropini C."/>
            <person name="Ng K."/>
            <person name="Yu B."/>
        </authorList>
    </citation>
    <scope>NUCLEOTIDE SEQUENCE [LARGE SCALE GENOMIC DNA]</scope>
    <source>
        <strain evidence="2 3">NM26_J9</strain>
    </source>
</reference>
<dbReference type="Proteomes" id="UP000306855">
    <property type="component" value="Unassembled WGS sequence"/>
</dbReference>